<sequence length="195" mass="22117">MQTRWGDRTARRSDIVRAGLMLLEEQGLEALQMREVARRAGIALGTVYTYFPTKESLYSAMYTHRLTGFLSDVRAELDATNDFETTFVAVASRYRDMYVEFGRDLDILSLTREESPVDEELLTAAGDVWAALRDVVEAAGALDPDLSLAALWSTITGLANQFTTVRHELHRFTWDETVRYTARLMARGLADERRV</sequence>
<feature type="domain" description="HTH tetR-type" evidence="5">
    <location>
        <begin position="9"/>
        <end position="69"/>
    </location>
</feature>
<protein>
    <submittedName>
        <fullName evidence="6">Helix-turn-helix domain-containing protein</fullName>
    </submittedName>
</protein>
<comment type="caution">
    <text evidence="6">The sequence shown here is derived from an EMBL/GenBank/DDBJ whole genome shotgun (WGS) entry which is preliminary data.</text>
</comment>
<dbReference type="PANTHER" id="PTHR30055">
    <property type="entry name" value="HTH-TYPE TRANSCRIPTIONAL REGULATOR RUTR"/>
    <property type="match status" value="1"/>
</dbReference>
<dbReference type="PRINTS" id="PR00455">
    <property type="entry name" value="HTHTETR"/>
</dbReference>
<evidence type="ECO:0000313" key="7">
    <source>
        <dbReference type="Proteomes" id="UP001168823"/>
    </source>
</evidence>
<keyword evidence="3" id="KW-0804">Transcription</keyword>
<keyword evidence="1" id="KW-0805">Transcription regulation</keyword>
<dbReference type="Gene3D" id="1.10.357.10">
    <property type="entry name" value="Tetracycline Repressor, domain 2"/>
    <property type="match status" value="1"/>
</dbReference>
<dbReference type="SUPFAM" id="SSF46689">
    <property type="entry name" value="Homeodomain-like"/>
    <property type="match status" value="1"/>
</dbReference>
<reference evidence="6" key="1">
    <citation type="submission" date="2023-07" db="EMBL/GenBank/DDBJ databases">
        <title>Mycolicibacterium sp. nov., a novel bacterial species.</title>
        <authorList>
            <person name="Cao Y."/>
        </authorList>
    </citation>
    <scope>NUCLEOTIDE SEQUENCE</scope>
    <source>
        <strain evidence="6">KC 300</strain>
    </source>
</reference>
<dbReference type="InterPro" id="IPR009057">
    <property type="entry name" value="Homeodomain-like_sf"/>
</dbReference>
<evidence type="ECO:0000256" key="3">
    <source>
        <dbReference type="ARBA" id="ARBA00023163"/>
    </source>
</evidence>
<evidence type="ECO:0000256" key="2">
    <source>
        <dbReference type="ARBA" id="ARBA00023125"/>
    </source>
</evidence>
<accession>A0ABT8UAG6</accession>
<dbReference type="InterPro" id="IPR050109">
    <property type="entry name" value="HTH-type_TetR-like_transc_reg"/>
</dbReference>
<proteinExistence type="predicted"/>
<evidence type="ECO:0000256" key="1">
    <source>
        <dbReference type="ARBA" id="ARBA00023015"/>
    </source>
</evidence>
<dbReference type="RefSeq" id="WP_302912337.1">
    <property type="nucleotide sequence ID" value="NZ_JAUMSQ010000001.1"/>
</dbReference>
<evidence type="ECO:0000256" key="4">
    <source>
        <dbReference type="PROSITE-ProRule" id="PRU00335"/>
    </source>
</evidence>
<dbReference type="PROSITE" id="PS50977">
    <property type="entry name" value="HTH_TETR_2"/>
    <property type="match status" value="1"/>
</dbReference>
<dbReference type="Pfam" id="PF00440">
    <property type="entry name" value="TetR_N"/>
    <property type="match status" value="1"/>
</dbReference>
<feature type="DNA-binding region" description="H-T-H motif" evidence="4">
    <location>
        <begin position="32"/>
        <end position="51"/>
    </location>
</feature>
<dbReference type="PANTHER" id="PTHR30055:SF234">
    <property type="entry name" value="HTH-TYPE TRANSCRIPTIONAL REGULATOR BETI"/>
    <property type="match status" value="1"/>
</dbReference>
<keyword evidence="7" id="KW-1185">Reference proteome</keyword>
<name>A0ABT8UAG6_9MYCO</name>
<organism evidence="6 7">
    <name type="scientific">Mycolicibacterium arseniciresistens</name>
    <dbReference type="NCBI Taxonomy" id="3062257"/>
    <lineage>
        <taxon>Bacteria</taxon>
        <taxon>Bacillati</taxon>
        <taxon>Actinomycetota</taxon>
        <taxon>Actinomycetes</taxon>
        <taxon>Mycobacteriales</taxon>
        <taxon>Mycobacteriaceae</taxon>
        <taxon>Mycolicibacterium</taxon>
    </lineage>
</organism>
<dbReference type="InterPro" id="IPR001647">
    <property type="entry name" value="HTH_TetR"/>
</dbReference>
<gene>
    <name evidence="6" type="ORF">Q2100_00225</name>
</gene>
<keyword evidence="2 4" id="KW-0238">DNA-binding</keyword>
<dbReference type="Gene3D" id="1.10.10.60">
    <property type="entry name" value="Homeodomain-like"/>
    <property type="match status" value="1"/>
</dbReference>
<dbReference type="EMBL" id="JAUMSQ010000001">
    <property type="protein sequence ID" value="MDO3634166.1"/>
    <property type="molecule type" value="Genomic_DNA"/>
</dbReference>
<dbReference type="Proteomes" id="UP001168823">
    <property type="component" value="Unassembled WGS sequence"/>
</dbReference>
<evidence type="ECO:0000313" key="6">
    <source>
        <dbReference type="EMBL" id="MDO3634166.1"/>
    </source>
</evidence>
<evidence type="ECO:0000259" key="5">
    <source>
        <dbReference type="PROSITE" id="PS50977"/>
    </source>
</evidence>